<dbReference type="SUPFAM" id="SSF51445">
    <property type="entry name" value="(Trans)glycosidases"/>
    <property type="match status" value="1"/>
</dbReference>
<evidence type="ECO:0000256" key="1">
    <source>
        <dbReference type="ARBA" id="ARBA00000822"/>
    </source>
</evidence>
<accession>A0A0N7L9F0</accession>
<feature type="signal peptide" evidence="10">
    <location>
        <begin position="1"/>
        <end position="24"/>
    </location>
</feature>
<dbReference type="Pfam" id="PF00704">
    <property type="entry name" value="Glyco_hydro_18"/>
    <property type="match status" value="1"/>
</dbReference>
<protein>
    <submittedName>
        <fullName evidence="12">Glycoside hydrolase family 18 protein</fullName>
    </submittedName>
</protein>
<evidence type="ECO:0000256" key="9">
    <source>
        <dbReference type="SAM" id="MobiDB-lite"/>
    </source>
</evidence>
<dbReference type="EMBL" id="CCYA01000221">
    <property type="protein sequence ID" value="CEH13602.1"/>
    <property type="molecule type" value="Genomic_DNA"/>
</dbReference>
<keyword evidence="4" id="KW-0119">Carbohydrate metabolism</keyword>
<dbReference type="GO" id="GO:0005576">
    <property type="term" value="C:extracellular region"/>
    <property type="evidence" value="ECO:0007669"/>
    <property type="project" value="TreeGrafter"/>
</dbReference>
<proteinExistence type="inferred from homology"/>
<dbReference type="AlphaFoldDB" id="A0A0N7L9F0"/>
<dbReference type="PROSITE" id="PS01095">
    <property type="entry name" value="GH18_1"/>
    <property type="match status" value="1"/>
</dbReference>
<keyword evidence="13" id="KW-1185">Reference proteome</keyword>
<dbReference type="GO" id="GO:0000272">
    <property type="term" value="P:polysaccharide catabolic process"/>
    <property type="evidence" value="ECO:0007669"/>
    <property type="project" value="UniProtKB-KW"/>
</dbReference>
<feature type="compositionally biased region" description="Basic and acidic residues" evidence="9">
    <location>
        <begin position="424"/>
        <end position="437"/>
    </location>
</feature>
<evidence type="ECO:0000256" key="5">
    <source>
        <dbReference type="ARBA" id="ARBA00023295"/>
    </source>
</evidence>
<evidence type="ECO:0000256" key="4">
    <source>
        <dbReference type="ARBA" id="ARBA00023277"/>
    </source>
</evidence>
<dbReference type="InterPro" id="IPR001223">
    <property type="entry name" value="Glyco_hydro18_cat"/>
</dbReference>
<dbReference type="Gene3D" id="3.20.20.80">
    <property type="entry name" value="Glycosidases"/>
    <property type="match status" value="2"/>
</dbReference>
<evidence type="ECO:0000313" key="13">
    <source>
        <dbReference type="Proteomes" id="UP000054845"/>
    </source>
</evidence>
<keyword evidence="10" id="KW-0732">Signal</keyword>
<feature type="domain" description="GH18" evidence="11">
    <location>
        <begin position="175"/>
        <end position="567"/>
    </location>
</feature>
<feature type="region of interest" description="Disordered" evidence="9">
    <location>
        <begin position="422"/>
        <end position="445"/>
    </location>
</feature>
<feature type="compositionally biased region" description="Polar residues" evidence="9">
    <location>
        <begin position="90"/>
        <end position="100"/>
    </location>
</feature>
<keyword evidence="5 7" id="KW-0326">Glycosidase</keyword>
<feature type="chain" id="PRO_5006015188" evidence="10">
    <location>
        <begin position="25"/>
        <end position="567"/>
    </location>
</feature>
<dbReference type="GO" id="GO:0008843">
    <property type="term" value="F:endochitinase activity"/>
    <property type="evidence" value="ECO:0007669"/>
    <property type="project" value="UniProtKB-EC"/>
</dbReference>
<evidence type="ECO:0000259" key="11">
    <source>
        <dbReference type="PROSITE" id="PS51910"/>
    </source>
</evidence>
<evidence type="ECO:0000256" key="6">
    <source>
        <dbReference type="ARBA" id="ARBA00023326"/>
    </source>
</evidence>
<evidence type="ECO:0000313" key="12">
    <source>
        <dbReference type="EMBL" id="CEH13602.1"/>
    </source>
</evidence>
<dbReference type="InterPro" id="IPR011583">
    <property type="entry name" value="Chitinase_II/V-like_cat"/>
</dbReference>
<evidence type="ECO:0000256" key="8">
    <source>
        <dbReference type="RuleBase" id="RU004453"/>
    </source>
</evidence>
<dbReference type="Proteomes" id="UP000054845">
    <property type="component" value="Unassembled WGS sequence"/>
</dbReference>
<dbReference type="PANTHER" id="PTHR11177:SF317">
    <property type="entry name" value="CHITINASE 12-RELATED"/>
    <property type="match status" value="1"/>
</dbReference>
<evidence type="ECO:0000256" key="2">
    <source>
        <dbReference type="ARBA" id="ARBA00022801"/>
    </source>
</evidence>
<evidence type="ECO:0000256" key="10">
    <source>
        <dbReference type="SAM" id="SignalP"/>
    </source>
</evidence>
<dbReference type="InterPro" id="IPR001579">
    <property type="entry name" value="Glyco_hydro_18_chit_AS"/>
</dbReference>
<name>A0A0N7L9F0_9BASI</name>
<comment type="similarity">
    <text evidence="8">Belongs to the glycosyl hydrolase 18 family.</text>
</comment>
<dbReference type="PROSITE" id="PS51910">
    <property type="entry name" value="GH18_2"/>
    <property type="match status" value="1"/>
</dbReference>
<feature type="region of interest" description="Disordered" evidence="9">
    <location>
        <begin position="76"/>
        <end position="172"/>
    </location>
</feature>
<sequence length="567" mass="60424">MKLQRLAGLCALIIAAAATTRTSAAPLEASQAEAFGAALHDERARPPLPVLDTRSAVALGTRLLGLLETRGNLRGESVQGGLQRRDRSRSSYAAQVTQQIRDGRQRRRRAQADGSKRQRRRGTCGTKKSNAASSSSSVPKSTSTKSSASSSKATSTSSSAKPASTTNSNSTKNKMVSAGYWADWTAGTLAPEKIDWTKFDFINFAFATPQSDASIKFSDGDRSTALLKRLISSAHANGKKVVLSLGGWGNSNGFSGAVSSQSLRSTFIKSVQSLQSKYGLDGFDFDWEYPNNVQGGPTDPSDTKNFQTFLVDLRQALGSKPILAAAVPHLPWLAASGSPVNNVSRAASALDYITLMNYDVWGSSSNPGPNAPLANLCGNSTQPAASAAAGVKQWAAAGMPRSKIILGIAGYGYINTSSKKTLRQRGEATRRETDDLKASWPVRPEPQRDPRYRAISFAKRAQLVGLDGSSSDGQVNFRQLVDQGALKVKSDGTYGAGSGWTMYWDDCSDTPFLSNGNRVVTYDDTYSLYDKGSFAKQAGIAGINMWSVDGDTSNWALMSAARSGMGL</sequence>
<dbReference type="SMART" id="SM00636">
    <property type="entry name" value="Glyco_18"/>
    <property type="match status" value="1"/>
</dbReference>
<feature type="compositionally biased region" description="Low complexity" evidence="9">
    <location>
        <begin position="126"/>
        <end position="172"/>
    </location>
</feature>
<dbReference type="OrthoDB" id="73875at2759"/>
<reference evidence="12 13" key="1">
    <citation type="submission" date="2014-09" db="EMBL/GenBank/DDBJ databases">
        <authorList>
            <person name="Magalhaes I.L.F."/>
            <person name="Oliveira U."/>
            <person name="Santos F.R."/>
            <person name="Vidigal T.H.D.A."/>
            <person name="Brescovit A.D."/>
            <person name="Santos A.J."/>
        </authorList>
    </citation>
    <scope>NUCLEOTIDE SEQUENCE [LARGE SCALE GENOMIC DNA]</scope>
</reference>
<dbReference type="GO" id="GO:0008061">
    <property type="term" value="F:chitin binding"/>
    <property type="evidence" value="ECO:0007669"/>
    <property type="project" value="InterPro"/>
</dbReference>
<keyword evidence="6" id="KW-0624">Polysaccharide degradation</keyword>
<organism evidence="12 13">
    <name type="scientific">Ceraceosorus bombacis</name>
    <dbReference type="NCBI Taxonomy" id="401625"/>
    <lineage>
        <taxon>Eukaryota</taxon>
        <taxon>Fungi</taxon>
        <taxon>Dikarya</taxon>
        <taxon>Basidiomycota</taxon>
        <taxon>Ustilaginomycotina</taxon>
        <taxon>Exobasidiomycetes</taxon>
        <taxon>Ceraceosorales</taxon>
        <taxon>Ceraceosoraceae</taxon>
        <taxon>Ceraceosorus</taxon>
    </lineage>
</organism>
<dbReference type="InterPro" id="IPR050314">
    <property type="entry name" value="Glycosyl_Hydrlase_18"/>
</dbReference>
<keyword evidence="2 7" id="KW-0378">Hydrolase</keyword>
<comment type="catalytic activity">
    <reaction evidence="1">
        <text>Random endo-hydrolysis of N-acetyl-beta-D-glucosaminide (1-&gt;4)-beta-linkages in chitin and chitodextrins.</text>
        <dbReference type="EC" id="3.2.1.14"/>
    </reaction>
</comment>
<dbReference type="PANTHER" id="PTHR11177">
    <property type="entry name" value="CHITINASE"/>
    <property type="match status" value="1"/>
</dbReference>
<keyword evidence="3" id="KW-0146">Chitin degradation</keyword>
<dbReference type="STRING" id="401625.A0A0N7L9F0"/>
<dbReference type="InterPro" id="IPR017853">
    <property type="entry name" value="GH"/>
</dbReference>
<dbReference type="GO" id="GO:0006032">
    <property type="term" value="P:chitin catabolic process"/>
    <property type="evidence" value="ECO:0007669"/>
    <property type="project" value="UniProtKB-KW"/>
</dbReference>
<evidence type="ECO:0000256" key="3">
    <source>
        <dbReference type="ARBA" id="ARBA00023024"/>
    </source>
</evidence>
<evidence type="ECO:0000256" key="7">
    <source>
        <dbReference type="RuleBase" id="RU000489"/>
    </source>
</evidence>